<keyword evidence="2" id="KW-1185">Reference proteome</keyword>
<accession>A0AAN6RPY1</accession>
<dbReference type="EMBL" id="MU855833">
    <property type="protein sequence ID" value="KAK3899102.1"/>
    <property type="molecule type" value="Genomic_DNA"/>
</dbReference>
<reference evidence="1" key="2">
    <citation type="submission" date="2023-05" db="EMBL/GenBank/DDBJ databases">
        <authorList>
            <consortium name="Lawrence Berkeley National Laboratory"/>
            <person name="Steindorff A."/>
            <person name="Hensen N."/>
            <person name="Bonometti L."/>
            <person name="Westerberg I."/>
            <person name="Brannstrom I.O."/>
            <person name="Guillou S."/>
            <person name="Cros-Aarteil S."/>
            <person name="Calhoun S."/>
            <person name="Haridas S."/>
            <person name="Kuo A."/>
            <person name="Mondo S."/>
            <person name="Pangilinan J."/>
            <person name="Riley R."/>
            <person name="Labutti K."/>
            <person name="Andreopoulos B."/>
            <person name="Lipzen A."/>
            <person name="Chen C."/>
            <person name="Yanf M."/>
            <person name="Daum C."/>
            <person name="Ng V."/>
            <person name="Clum A."/>
            <person name="Ohm R."/>
            <person name="Martin F."/>
            <person name="Silar P."/>
            <person name="Natvig D."/>
            <person name="Lalanne C."/>
            <person name="Gautier V."/>
            <person name="Ament-Velasquez S.L."/>
            <person name="Kruys A."/>
            <person name="Hutchinson M.I."/>
            <person name="Powell A.J."/>
            <person name="Barry K."/>
            <person name="Miller A.N."/>
            <person name="Grigoriev I.V."/>
            <person name="Debuchy R."/>
            <person name="Gladieux P."/>
            <person name="Thoren M.H."/>
            <person name="Johannesson H."/>
        </authorList>
    </citation>
    <scope>NUCLEOTIDE SEQUENCE</scope>
    <source>
        <strain evidence="1">CBS 103.79</strain>
    </source>
</reference>
<comment type="caution">
    <text evidence="1">The sequence shown here is derived from an EMBL/GenBank/DDBJ whole genome shotgun (WGS) entry which is preliminary data.</text>
</comment>
<evidence type="ECO:0000313" key="2">
    <source>
        <dbReference type="Proteomes" id="UP001303889"/>
    </source>
</evidence>
<dbReference type="Proteomes" id="UP001303889">
    <property type="component" value="Unassembled WGS sequence"/>
</dbReference>
<protein>
    <submittedName>
        <fullName evidence="1">Uncharacterized protein</fullName>
    </submittedName>
</protein>
<organism evidence="1 2">
    <name type="scientific">Staphylotrichum tortipilum</name>
    <dbReference type="NCBI Taxonomy" id="2831512"/>
    <lineage>
        <taxon>Eukaryota</taxon>
        <taxon>Fungi</taxon>
        <taxon>Dikarya</taxon>
        <taxon>Ascomycota</taxon>
        <taxon>Pezizomycotina</taxon>
        <taxon>Sordariomycetes</taxon>
        <taxon>Sordariomycetidae</taxon>
        <taxon>Sordariales</taxon>
        <taxon>Chaetomiaceae</taxon>
        <taxon>Staphylotrichum</taxon>
    </lineage>
</organism>
<name>A0AAN6RPY1_9PEZI</name>
<gene>
    <name evidence="1" type="ORF">C8A05DRAFT_37299</name>
</gene>
<dbReference type="PROSITE" id="PS51257">
    <property type="entry name" value="PROKAR_LIPOPROTEIN"/>
    <property type="match status" value="1"/>
</dbReference>
<evidence type="ECO:0000313" key="1">
    <source>
        <dbReference type="EMBL" id="KAK3899102.1"/>
    </source>
</evidence>
<dbReference type="AlphaFoldDB" id="A0AAN6RPY1"/>
<reference evidence="1" key="1">
    <citation type="journal article" date="2023" name="Mol. Phylogenet. Evol.">
        <title>Genome-scale phylogeny and comparative genomics of the fungal order Sordariales.</title>
        <authorList>
            <person name="Hensen N."/>
            <person name="Bonometti L."/>
            <person name="Westerberg I."/>
            <person name="Brannstrom I.O."/>
            <person name="Guillou S."/>
            <person name="Cros-Aarteil S."/>
            <person name="Calhoun S."/>
            <person name="Haridas S."/>
            <person name="Kuo A."/>
            <person name="Mondo S."/>
            <person name="Pangilinan J."/>
            <person name="Riley R."/>
            <person name="LaButti K."/>
            <person name="Andreopoulos B."/>
            <person name="Lipzen A."/>
            <person name="Chen C."/>
            <person name="Yan M."/>
            <person name="Daum C."/>
            <person name="Ng V."/>
            <person name="Clum A."/>
            <person name="Steindorff A."/>
            <person name="Ohm R.A."/>
            <person name="Martin F."/>
            <person name="Silar P."/>
            <person name="Natvig D.O."/>
            <person name="Lalanne C."/>
            <person name="Gautier V."/>
            <person name="Ament-Velasquez S.L."/>
            <person name="Kruys A."/>
            <person name="Hutchinson M.I."/>
            <person name="Powell A.J."/>
            <person name="Barry K."/>
            <person name="Miller A.N."/>
            <person name="Grigoriev I.V."/>
            <person name="Debuchy R."/>
            <person name="Gladieux P."/>
            <person name="Hiltunen Thoren M."/>
            <person name="Johannesson H."/>
        </authorList>
    </citation>
    <scope>NUCLEOTIDE SEQUENCE</scope>
    <source>
        <strain evidence="1">CBS 103.79</strain>
    </source>
</reference>
<sequence>MTPRGTFNEADVLAITAPAGCGILSCAQVIGQAVCIANALDDDNWKNIMKCAKAKQLCNCAECFKSLGTFLKQHGVC</sequence>
<proteinExistence type="predicted"/>